<evidence type="ECO:0000256" key="6">
    <source>
        <dbReference type="ARBA" id="ARBA00022676"/>
    </source>
</evidence>
<dbReference type="RefSeq" id="WP_115551617.1">
    <property type="nucleotide sequence ID" value="NZ_CAOVYC010000002.1"/>
</dbReference>
<keyword evidence="7" id="KW-0808">Transferase</keyword>
<evidence type="ECO:0000256" key="7">
    <source>
        <dbReference type="ARBA" id="ARBA00022679"/>
    </source>
</evidence>
<reference evidence="11 12" key="1">
    <citation type="submission" date="2018-04" db="EMBL/GenBank/DDBJ databases">
        <title>Novel Campyloabacter and Helicobacter Species and Strains.</title>
        <authorList>
            <person name="Mannion A.J."/>
            <person name="Shen Z."/>
            <person name="Fox J.G."/>
        </authorList>
    </citation>
    <scope>NUCLEOTIDE SEQUENCE [LARGE SCALE GENOMIC DNA]</scope>
    <source>
        <strain evidence="11 12">MIT 99-5101</strain>
    </source>
</reference>
<comment type="caution">
    <text evidence="11">The sequence shown here is derived from an EMBL/GenBank/DDBJ whole genome shotgun (WGS) entry which is preliminary data.</text>
</comment>
<dbReference type="AlphaFoldDB" id="A0A3D8IE96"/>
<comment type="function">
    <text evidence="1">Condensation of UDP-2,3-diacylglucosamine and 2,3-diacylglucosamine-1-phosphate to form lipid A disaccharide, a precursor of lipid A, a phosphorylated glycolipid that anchors the lipopolysaccharide to the outer membrane of the cell.</text>
</comment>
<keyword evidence="8" id="KW-0443">Lipid metabolism</keyword>
<dbReference type="GO" id="GO:0016020">
    <property type="term" value="C:membrane"/>
    <property type="evidence" value="ECO:0007669"/>
    <property type="project" value="GOC"/>
</dbReference>
<name>A0A3D8IE96_9HELI</name>
<dbReference type="GO" id="GO:0008915">
    <property type="term" value="F:lipid-A-disaccharide synthase activity"/>
    <property type="evidence" value="ECO:0007669"/>
    <property type="project" value="UniProtKB-UniRule"/>
</dbReference>
<protein>
    <recommendedName>
        <fullName evidence="3 10">Lipid-A-disaccharide synthase</fullName>
        <ecNumber evidence="2 10">2.4.1.182</ecNumber>
    </recommendedName>
</protein>
<dbReference type="GO" id="GO:0009245">
    <property type="term" value="P:lipid A biosynthetic process"/>
    <property type="evidence" value="ECO:0007669"/>
    <property type="project" value="UniProtKB-UniRule"/>
</dbReference>
<organism evidence="11 12">
    <name type="scientific">Helicobacter ganmani</name>
    <dbReference type="NCBI Taxonomy" id="60246"/>
    <lineage>
        <taxon>Bacteria</taxon>
        <taxon>Pseudomonadati</taxon>
        <taxon>Campylobacterota</taxon>
        <taxon>Epsilonproteobacteria</taxon>
        <taxon>Campylobacterales</taxon>
        <taxon>Helicobacteraceae</taxon>
        <taxon>Helicobacter</taxon>
    </lineage>
</organism>
<dbReference type="PANTHER" id="PTHR30372:SF4">
    <property type="entry name" value="LIPID-A-DISACCHARIDE SYNTHASE, MITOCHONDRIAL-RELATED"/>
    <property type="match status" value="1"/>
</dbReference>
<evidence type="ECO:0000256" key="9">
    <source>
        <dbReference type="ARBA" id="ARBA00048975"/>
    </source>
</evidence>
<evidence type="ECO:0000256" key="5">
    <source>
        <dbReference type="ARBA" id="ARBA00022556"/>
    </source>
</evidence>
<dbReference type="EC" id="2.4.1.182" evidence="2 10"/>
<dbReference type="GO" id="GO:0005543">
    <property type="term" value="F:phospholipid binding"/>
    <property type="evidence" value="ECO:0007669"/>
    <property type="project" value="TreeGrafter"/>
</dbReference>
<comment type="catalytic activity">
    <reaction evidence="9">
        <text>a lipid X + a UDP-2-N,3-O-bis[(3R)-3-hydroxyacyl]-alpha-D-glucosamine = a lipid A disaccharide + UDP + H(+)</text>
        <dbReference type="Rhea" id="RHEA:67828"/>
        <dbReference type="ChEBI" id="CHEBI:15378"/>
        <dbReference type="ChEBI" id="CHEBI:58223"/>
        <dbReference type="ChEBI" id="CHEBI:137748"/>
        <dbReference type="ChEBI" id="CHEBI:176338"/>
        <dbReference type="ChEBI" id="CHEBI:176343"/>
        <dbReference type="EC" id="2.4.1.182"/>
    </reaction>
</comment>
<evidence type="ECO:0000256" key="4">
    <source>
        <dbReference type="ARBA" id="ARBA00022516"/>
    </source>
</evidence>
<evidence type="ECO:0000256" key="8">
    <source>
        <dbReference type="ARBA" id="ARBA00023098"/>
    </source>
</evidence>
<keyword evidence="6" id="KW-0328">Glycosyltransferase</keyword>
<evidence type="ECO:0000256" key="2">
    <source>
        <dbReference type="ARBA" id="ARBA00012687"/>
    </source>
</evidence>
<dbReference type="PANTHER" id="PTHR30372">
    <property type="entry name" value="LIPID-A-DISACCHARIDE SYNTHASE"/>
    <property type="match status" value="1"/>
</dbReference>
<keyword evidence="5" id="KW-0441">Lipid A biosynthesis</keyword>
<evidence type="ECO:0000256" key="10">
    <source>
        <dbReference type="NCBIfam" id="TIGR00215"/>
    </source>
</evidence>
<dbReference type="Pfam" id="PF02684">
    <property type="entry name" value="LpxB"/>
    <property type="match status" value="1"/>
</dbReference>
<evidence type="ECO:0000256" key="3">
    <source>
        <dbReference type="ARBA" id="ARBA00020902"/>
    </source>
</evidence>
<dbReference type="NCBIfam" id="TIGR00215">
    <property type="entry name" value="lpxB"/>
    <property type="match status" value="1"/>
</dbReference>
<evidence type="ECO:0000256" key="1">
    <source>
        <dbReference type="ARBA" id="ARBA00002056"/>
    </source>
</evidence>
<dbReference type="SUPFAM" id="SSF53756">
    <property type="entry name" value="UDP-Glycosyltransferase/glycogen phosphorylase"/>
    <property type="match status" value="1"/>
</dbReference>
<dbReference type="EMBL" id="NXLS01000004">
    <property type="protein sequence ID" value="RDU63084.1"/>
    <property type="molecule type" value="Genomic_DNA"/>
</dbReference>
<dbReference type="GeneID" id="82535663"/>
<keyword evidence="4" id="KW-0444">Lipid biosynthesis</keyword>
<dbReference type="Proteomes" id="UP000256650">
    <property type="component" value="Unassembled WGS sequence"/>
</dbReference>
<sequence>MQPLNLFVSAIEYSANLHLANLLKSLQQTQTPFVLYGIFDKALIQQALKESQNIFQPNANPIHSNFLSQTIYNPESFRVMGFVGILKLIPKFFKLKNQLAQIASTCDVALFMDSSSFNIPLIQTIRKLISKTKYQKKPRIIYYILPQVWAWKPKRAHILSEICDELWGILPFEKNFYPKTAPITYMGHPLLDEIPYSFDTPQKTQKIAFMPGSRKSEIRALFPIFNQLAQTLKTQGKSAILIIPKSFATQDLSKVYGDISAFEISFDTYLGLQQSEFAFVCSGTATLESTLLGIPTILAYKAKTLDYWIAKKLVQLNYIGLANIFLEFHFFNAPKNNPNPSIFPIHPEFLQDCVNVENLQNAYLHFNYSYFFEQKKTLFQYLSHGSAESCAKKLQNFAKNL</sequence>
<evidence type="ECO:0000313" key="12">
    <source>
        <dbReference type="Proteomes" id="UP000256650"/>
    </source>
</evidence>
<keyword evidence="12" id="KW-1185">Reference proteome</keyword>
<gene>
    <name evidence="11" type="primary">lpxB</name>
    <name evidence="11" type="ORF">CQA43_05100</name>
</gene>
<dbReference type="OrthoDB" id="9801642at2"/>
<accession>A0A3D8IE96</accession>
<proteinExistence type="predicted"/>
<evidence type="ECO:0000313" key="11">
    <source>
        <dbReference type="EMBL" id="RDU63084.1"/>
    </source>
</evidence>
<dbReference type="InterPro" id="IPR003835">
    <property type="entry name" value="Glyco_trans_19"/>
</dbReference>